<organism evidence="3 4">
    <name type="scientific">Pseudooceanicola albus</name>
    <dbReference type="NCBI Taxonomy" id="2692189"/>
    <lineage>
        <taxon>Bacteria</taxon>
        <taxon>Pseudomonadati</taxon>
        <taxon>Pseudomonadota</taxon>
        <taxon>Alphaproteobacteria</taxon>
        <taxon>Rhodobacterales</taxon>
        <taxon>Paracoccaceae</taxon>
        <taxon>Pseudooceanicola</taxon>
    </lineage>
</organism>
<dbReference type="GO" id="GO:0005576">
    <property type="term" value="C:extracellular region"/>
    <property type="evidence" value="ECO:0007669"/>
    <property type="project" value="UniProtKB-SubCell"/>
</dbReference>
<protein>
    <recommendedName>
        <fullName evidence="5">Calcium-binding protein</fullName>
    </recommendedName>
</protein>
<dbReference type="AlphaFoldDB" id="A0A6L7GAU7"/>
<dbReference type="PRINTS" id="PR00313">
    <property type="entry name" value="CABNDNGRPT"/>
</dbReference>
<evidence type="ECO:0008006" key="5">
    <source>
        <dbReference type="Google" id="ProtNLM"/>
    </source>
</evidence>
<dbReference type="InterPro" id="IPR001343">
    <property type="entry name" value="Hemolysn_Ca-bd"/>
</dbReference>
<sequence length="691" mass="71413">MVRFMETIRTGTAQEIATLEAQVKAFVTEALAYRSGAAIKGFEIGNEFPSWMGGHNGDFLDSTADAAALMRNMAVWVNEALEDAGADHVGIIAHTAFVKYGDKGNNPLLRRLFDDGLDQDYAHVESTADFFKAVDGVSSHFYPWQPWAEGSSGSGSIREDIGLIADWQSAFDSYAAAQGLGTRPLQALATEWNLRNASYVQDQISCLQGGLGTVSLFHQMIAQGIDEAQVWPVLQNNQNTLVSHDGEVTSMQMPGATFALLRTLTPGLAAGSAVHARDMDGDGSDDLFLYTFSQGNAVTSFVAAARAMTVTLDFAGFGLDADRTQAHVATLGETGKIPELHIDASRELAYDQTSVTLSLAPWELSLVTLDEARAAATGGVAGALPGTAGASFGFAHLHDVAALLPEGALTGSATGTLLRAGDRADAFQILPGFAADGGGGADSILGTAGADTVLGGTGNDTISLHDGNDIIAGGSGSDLLIGGAGHDRIRGGPQEDVIHGGSGDDVLSGEAGFDLIRGGRGNDYADGSAQADNLLGGSGDDTLLGGSGLDRLFGEDGNDVLRGGSGRDGLFGGNGDDLLLGGSGDDILVGHAGFDRLEGGQGNDILVGAFNADTFVFSGDFGQDEIRDFEARNPHEKIDLSGVASITDYGDLSAHHLSQTAEGALIDAGGGNQILLRGVAVKDLDPGDFLF</sequence>
<dbReference type="SUPFAM" id="SSF51120">
    <property type="entry name" value="beta-Roll"/>
    <property type="match status" value="2"/>
</dbReference>
<dbReference type="Gene3D" id="3.20.20.80">
    <property type="entry name" value="Glycosidases"/>
    <property type="match status" value="1"/>
</dbReference>
<comment type="subcellular location">
    <subcellularLocation>
        <location evidence="1">Secreted</location>
    </subcellularLocation>
</comment>
<dbReference type="SUPFAM" id="SSF51445">
    <property type="entry name" value="(Trans)glycosidases"/>
    <property type="match status" value="1"/>
</dbReference>
<evidence type="ECO:0000313" key="3">
    <source>
        <dbReference type="EMBL" id="MXN20812.1"/>
    </source>
</evidence>
<dbReference type="PANTHER" id="PTHR38340:SF1">
    <property type="entry name" value="S-LAYER PROTEIN"/>
    <property type="match status" value="1"/>
</dbReference>
<accession>A0A6L7GAU7</accession>
<dbReference type="PROSITE" id="PS00330">
    <property type="entry name" value="HEMOLYSIN_CALCIUM"/>
    <property type="match status" value="4"/>
</dbReference>
<dbReference type="InterPro" id="IPR050557">
    <property type="entry name" value="RTX_toxin/Mannuronan_C5-epim"/>
</dbReference>
<name>A0A6L7GAU7_9RHOB</name>
<gene>
    <name evidence="3" type="ORF">GR170_23535</name>
</gene>
<keyword evidence="2" id="KW-0964">Secreted</keyword>
<dbReference type="InterPro" id="IPR018511">
    <property type="entry name" value="Hemolysin-typ_Ca-bd_CS"/>
</dbReference>
<reference evidence="3 4" key="1">
    <citation type="submission" date="2019-12" db="EMBL/GenBank/DDBJ databases">
        <authorList>
            <person name="Li M."/>
        </authorList>
    </citation>
    <scope>NUCLEOTIDE SEQUENCE [LARGE SCALE GENOMIC DNA]</scope>
    <source>
        <strain evidence="3 4">GBMRC 2024</strain>
    </source>
</reference>
<dbReference type="Gene3D" id="2.150.10.10">
    <property type="entry name" value="Serralysin-like metalloprotease, C-terminal"/>
    <property type="match status" value="3"/>
</dbReference>
<dbReference type="PANTHER" id="PTHR38340">
    <property type="entry name" value="S-LAYER PROTEIN"/>
    <property type="match status" value="1"/>
</dbReference>
<proteinExistence type="predicted"/>
<evidence type="ECO:0000256" key="1">
    <source>
        <dbReference type="ARBA" id="ARBA00004613"/>
    </source>
</evidence>
<keyword evidence="4" id="KW-1185">Reference proteome</keyword>
<evidence type="ECO:0000256" key="2">
    <source>
        <dbReference type="ARBA" id="ARBA00022525"/>
    </source>
</evidence>
<dbReference type="GO" id="GO:0005509">
    <property type="term" value="F:calcium ion binding"/>
    <property type="evidence" value="ECO:0007669"/>
    <property type="project" value="InterPro"/>
</dbReference>
<dbReference type="InterPro" id="IPR017853">
    <property type="entry name" value="GH"/>
</dbReference>
<dbReference type="Proteomes" id="UP000477911">
    <property type="component" value="Unassembled WGS sequence"/>
</dbReference>
<evidence type="ECO:0000313" key="4">
    <source>
        <dbReference type="Proteomes" id="UP000477911"/>
    </source>
</evidence>
<comment type="caution">
    <text evidence="3">The sequence shown here is derived from an EMBL/GenBank/DDBJ whole genome shotgun (WGS) entry which is preliminary data.</text>
</comment>
<dbReference type="Pfam" id="PF00353">
    <property type="entry name" value="HemolysinCabind"/>
    <property type="match status" value="5"/>
</dbReference>
<dbReference type="EMBL" id="WUMU01000035">
    <property type="protein sequence ID" value="MXN20812.1"/>
    <property type="molecule type" value="Genomic_DNA"/>
</dbReference>
<dbReference type="InterPro" id="IPR011049">
    <property type="entry name" value="Serralysin-like_metalloprot_C"/>
</dbReference>